<gene>
    <name evidence="1" type="ORF">RPE78_15445</name>
</gene>
<evidence type="ECO:0000313" key="2">
    <source>
        <dbReference type="Proteomes" id="UP001623290"/>
    </source>
</evidence>
<reference evidence="1 2" key="1">
    <citation type="submission" date="2023-09" db="EMBL/GenBank/DDBJ databases">
        <title>Thioclava shenzhenensis sp. nov., a multidrug resistant bacteria-antagonizing species isolated from coastal seawater.</title>
        <authorList>
            <person name="Long M."/>
        </authorList>
    </citation>
    <scope>NUCLEOTIDE SEQUENCE [LARGE SCALE GENOMIC DNA]</scope>
    <source>
        <strain evidence="1 2">FTW29</strain>
        <plasmid evidence="1 2">unnamed1</plasmid>
    </source>
</reference>
<name>A0ABZ1E3C8_9RHOB</name>
<proteinExistence type="predicted"/>
<sequence>MTVFLRRGLLPLPASYSGTRTVVFTGGSFDHISDMGGFGQDAP</sequence>
<keyword evidence="2" id="KW-1185">Reference proteome</keyword>
<evidence type="ECO:0000313" key="1">
    <source>
        <dbReference type="EMBL" id="WRY35233.1"/>
    </source>
</evidence>
<keyword evidence="1" id="KW-0614">Plasmid</keyword>
<dbReference type="RefSeq" id="WP_406721690.1">
    <property type="nucleotide sequence ID" value="NZ_CP135444.1"/>
</dbReference>
<protein>
    <submittedName>
        <fullName evidence="1">Uncharacterized protein</fullName>
    </submittedName>
</protein>
<dbReference type="Proteomes" id="UP001623290">
    <property type="component" value="Plasmid unnamed1"/>
</dbReference>
<organism evidence="1 2">
    <name type="scientific">Thioclava litoralis</name>
    <dbReference type="NCBI Taxonomy" id="3076557"/>
    <lineage>
        <taxon>Bacteria</taxon>
        <taxon>Pseudomonadati</taxon>
        <taxon>Pseudomonadota</taxon>
        <taxon>Alphaproteobacteria</taxon>
        <taxon>Rhodobacterales</taxon>
        <taxon>Paracoccaceae</taxon>
        <taxon>Thioclava</taxon>
    </lineage>
</organism>
<geneLocation type="plasmid" evidence="1 2">
    <name>unnamed1</name>
</geneLocation>
<dbReference type="EMBL" id="CP135444">
    <property type="protein sequence ID" value="WRY35233.1"/>
    <property type="molecule type" value="Genomic_DNA"/>
</dbReference>
<accession>A0ABZ1E3C8</accession>